<evidence type="ECO:0000256" key="1">
    <source>
        <dbReference type="SAM" id="MobiDB-lite"/>
    </source>
</evidence>
<dbReference type="GO" id="GO:0005840">
    <property type="term" value="C:ribosome"/>
    <property type="evidence" value="ECO:0007669"/>
    <property type="project" value="UniProtKB-KW"/>
</dbReference>
<name>A0ABR0LUA5_9PEZI</name>
<dbReference type="EMBL" id="JAVRRA010011629">
    <property type="protein sequence ID" value="KAK5240008.1"/>
    <property type="molecule type" value="Genomic_DNA"/>
</dbReference>
<keyword evidence="3" id="KW-0689">Ribosomal protein</keyword>
<proteinExistence type="predicted"/>
<dbReference type="InterPro" id="IPR025607">
    <property type="entry name" value="Ribosomal_uL18_C_euk"/>
</dbReference>
<reference evidence="3 4" key="1">
    <citation type="submission" date="2023-08" db="EMBL/GenBank/DDBJ databases">
        <title>Black Yeasts Isolated from many extreme environments.</title>
        <authorList>
            <person name="Coleine C."/>
            <person name="Stajich J.E."/>
            <person name="Selbmann L."/>
        </authorList>
    </citation>
    <scope>NUCLEOTIDE SEQUENCE [LARGE SCALE GENOMIC DNA]</scope>
    <source>
        <strain evidence="3 4">CCFEE 536</strain>
    </source>
</reference>
<feature type="compositionally biased region" description="Basic and acidic residues" evidence="1">
    <location>
        <begin position="34"/>
        <end position="53"/>
    </location>
</feature>
<keyword evidence="4" id="KW-1185">Reference proteome</keyword>
<sequence length="53" mass="6370">IREDPFKKDEDEGEKKTKEEYKQEALKFRNKKQTKSEKEERIKSKIAELKGSI</sequence>
<feature type="region of interest" description="Disordered" evidence="1">
    <location>
        <begin position="27"/>
        <end position="53"/>
    </location>
</feature>
<feature type="domain" description="Large ribosomal subunit protein uL18 C-terminal eukaryotes" evidence="2">
    <location>
        <begin position="1"/>
        <end position="50"/>
    </location>
</feature>
<evidence type="ECO:0000313" key="4">
    <source>
        <dbReference type="Proteomes" id="UP001357485"/>
    </source>
</evidence>
<accession>A0ABR0LUA5</accession>
<keyword evidence="3" id="KW-0687">Ribonucleoprotein</keyword>
<dbReference type="Proteomes" id="UP001357485">
    <property type="component" value="Unassembled WGS sequence"/>
</dbReference>
<evidence type="ECO:0000259" key="2">
    <source>
        <dbReference type="Pfam" id="PF14204"/>
    </source>
</evidence>
<evidence type="ECO:0000313" key="3">
    <source>
        <dbReference type="EMBL" id="KAK5240008.1"/>
    </source>
</evidence>
<organism evidence="3 4">
    <name type="scientific">Cryomyces antarcticus</name>
    <dbReference type="NCBI Taxonomy" id="329879"/>
    <lineage>
        <taxon>Eukaryota</taxon>
        <taxon>Fungi</taxon>
        <taxon>Dikarya</taxon>
        <taxon>Ascomycota</taxon>
        <taxon>Pezizomycotina</taxon>
        <taxon>Dothideomycetes</taxon>
        <taxon>Dothideomycetes incertae sedis</taxon>
        <taxon>Cryomyces</taxon>
    </lineage>
</organism>
<gene>
    <name evidence="3" type="primary">RPL5_1</name>
    <name evidence="3" type="ORF">LTR16_011231</name>
</gene>
<comment type="caution">
    <text evidence="3">The sequence shown here is derived from an EMBL/GenBank/DDBJ whole genome shotgun (WGS) entry which is preliminary data.</text>
</comment>
<feature type="non-terminal residue" evidence="3">
    <location>
        <position position="1"/>
    </location>
</feature>
<protein>
    <submittedName>
        <fullName evidence="3">60S ribosomal protein L5</fullName>
    </submittedName>
</protein>
<dbReference type="Pfam" id="PF14204">
    <property type="entry name" value="Ribosomal_L18_c"/>
    <property type="match status" value="1"/>
</dbReference>